<dbReference type="Pfam" id="PF00155">
    <property type="entry name" value="Aminotran_1_2"/>
    <property type="match status" value="1"/>
</dbReference>
<protein>
    <recommendedName>
        <fullName evidence="8">Aspartate aminotransferase</fullName>
        <ecNumber evidence="8">2.6.1.1</ecNumber>
    </recommendedName>
</protein>
<dbReference type="AlphaFoldDB" id="A0A097IUT1"/>
<comment type="miscellaneous">
    <text evidence="8">In eukaryotes there are cytoplasmic, mitochondrial and chloroplastic isozymes.</text>
</comment>
<comment type="similarity">
    <text evidence="2">Belongs to the class-I pyridoxal-phosphate-dependent aminotransferase family.</text>
</comment>
<dbReference type="FunFam" id="3.90.1150.10:FF:000001">
    <property type="entry name" value="Aspartate aminotransferase"/>
    <property type="match status" value="1"/>
</dbReference>
<accession>A0A097IUT1</accession>
<comment type="cofactor">
    <cofactor evidence="1">
        <name>pyridoxal 5'-phosphate</name>
        <dbReference type="ChEBI" id="CHEBI:597326"/>
    </cofactor>
</comment>
<reference evidence="10" key="1">
    <citation type="journal article" date="2014" name="PLoS ONE">
        <title>Phylogeny of c4-photosynthesis enzymes based on algal transcriptomic and genomic data supports an archaeal/proteobacterial origin and multiple duplication for most c4-related genes.</title>
        <authorList>
            <person name="Chi S."/>
            <person name="Wu S."/>
            <person name="Yu J."/>
            <person name="Wang X."/>
            <person name="Tang X."/>
            <person name="Liu T."/>
        </authorList>
    </citation>
    <scope>NUCLEOTIDE SEQUENCE</scope>
    <source>
        <strain evidence="10">FIKG-2006938</strain>
    </source>
</reference>
<comment type="catalytic activity">
    <reaction evidence="7 8">
        <text>L-aspartate + 2-oxoglutarate = oxaloacetate + L-glutamate</text>
        <dbReference type="Rhea" id="RHEA:21824"/>
        <dbReference type="ChEBI" id="CHEBI:16452"/>
        <dbReference type="ChEBI" id="CHEBI:16810"/>
        <dbReference type="ChEBI" id="CHEBI:29985"/>
        <dbReference type="ChEBI" id="CHEBI:29991"/>
        <dbReference type="EC" id="2.6.1.1"/>
    </reaction>
</comment>
<dbReference type="PRINTS" id="PR00799">
    <property type="entry name" value="TRANSAMINASE"/>
</dbReference>
<dbReference type="PANTHER" id="PTHR11879">
    <property type="entry name" value="ASPARTATE AMINOTRANSFERASE"/>
    <property type="match status" value="1"/>
</dbReference>
<feature type="domain" description="Aminotransferase class I/classII large" evidence="9">
    <location>
        <begin position="46"/>
        <end position="413"/>
    </location>
</feature>
<dbReference type="GO" id="GO:0006520">
    <property type="term" value="P:amino acid metabolic process"/>
    <property type="evidence" value="ECO:0007669"/>
    <property type="project" value="InterPro"/>
</dbReference>
<dbReference type="Gene3D" id="3.90.1150.10">
    <property type="entry name" value="Aspartate Aminotransferase, domain 1"/>
    <property type="match status" value="1"/>
</dbReference>
<dbReference type="GO" id="GO:0005739">
    <property type="term" value="C:mitochondrion"/>
    <property type="evidence" value="ECO:0007669"/>
    <property type="project" value="TreeGrafter"/>
</dbReference>
<dbReference type="SUPFAM" id="SSF53383">
    <property type="entry name" value="PLP-dependent transferases"/>
    <property type="match status" value="1"/>
</dbReference>
<evidence type="ECO:0000259" key="9">
    <source>
        <dbReference type="Pfam" id="PF00155"/>
    </source>
</evidence>
<dbReference type="GO" id="GO:0004069">
    <property type="term" value="F:L-aspartate:2-oxoglutarate aminotransferase activity"/>
    <property type="evidence" value="ECO:0007669"/>
    <property type="project" value="UniProtKB-EC"/>
</dbReference>
<dbReference type="InterPro" id="IPR004838">
    <property type="entry name" value="NHTrfase_class1_PyrdxlP-BS"/>
</dbReference>
<evidence type="ECO:0000256" key="7">
    <source>
        <dbReference type="ARBA" id="ARBA00049185"/>
    </source>
</evidence>
<sequence length="425" mass="46746">MPSSEARTAAPMSDVSVISTWNNVPMAPPDPILGITEAFNKDSDPRKVSLGVGAYRGDDGKPLVLETVRKAERMLMDKAMNHEYAGIVGLPEFTKLSLAFAYGKDSQALKENRIAGIQSLSGTGACRVAGELFARFRGERSPIYIPNPTWGNHVNVFEKAGLEVRRYRYYDSNTLGLDFQGLMSDVESADDGSLFLLHACAHNPTGVDPSQEQWSQLSMAMKAKRHVAFFDCAYQGFASGDPERDAWAIRRFVADGHCIALAQSFAKNFGLYGERIGAFSVVCSDAEEAARVTSQIKRIVRPMYSNPPLYGARLVAYILSDEGLTQQWALECKAMADRIISMRSLLKSHLLALGSTRSWEHITDQIGMFCYTGLTKDEVLKIRGDCHIYMTDDGRISMAGINSNNVQYVAQSIHAVTGSTLRASL</sequence>
<name>A0A097IUT1_9PHAE</name>
<evidence type="ECO:0000256" key="6">
    <source>
        <dbReference type="ARBA" id="ARBA00022898"/>
    </source>
</evidence>
<organism evidence="10">
    <name type="scientific">Sargassum henslowianum</name>
    <dbReference type="NCBI Taxonomy" id="703908"/>
    <lineage>
        <taxon>Eukaryota</taxon>
        <taxon>Sar</taxon>
        <taxon>Stramenopiles</taxon>
        <taxon>Ochrophyta</taxon>
        <taxon>PX clade</taxon>
        <taxon>Phaeophyceae</taxon>
        <taxon>Fucales</taxon>
        <taxon>Sargassaceae</taxon>
        <taxon>Sargassum</taxon>
    </lineage>
</organism>
<dbReference type="PROSITE" id="PS00105">
    <property type="entry name" value="AA_TRANSFER_CLASS_1"/>
    <property type="match status" value="1"/>
</dbReference>
<gene>
    <name evidence="10" type="primary">ast</name>
</gene>
<keyword evidence="5 8" id="KW-0808">Transferase</keyword>
<dbReference type="InterPro" id="IPR015422">
    <property type="entry name" value="PyrdxlP-dep_Trfase_small"/>
</dbReference>
<evidence type="ECO:0000256" key="2">
    <source>
        <dbReference type="ARBA" id="ARBA00007441"/>
    </source>
</evidence>
<dbReference type="InterPro" id="IPR004839">
    <property type="entry name" value="Aminotransferase_I/II_large"/>
</dbReference>
<dbReference type="InterPro" id="IPR000796">
    <property type="entry name" value="Asp_trans"/>
</dbReference>
<evidence type="ECO:0000256" key="5">
    <source>
        <dbReference type="ARBA" id="ARBA00022679"/>
    </source>
</evidence>
<dbReference type="Gene3D" id="3.40.640.10">
    <property type="entry name" value="Type I PLP-dependent aspartate aminotransferase-like (Major domain)"/>
    <property type="match status" value="1"/>
</dbReference>
<dbReference type="EC" id="2.6.1.1" evidence="8"/>
<evidence type="ECO:0000256" key="4">
    <source>
        <dbReference type="ARBA" id="ARBA00022576"/>
    </source>
</evidence>
<keyword evidence="4 8" id="KW-0032">Aminotransferase</keyword>
<dbReference type="FunFam" id="3.40.640.10:FF:000064">
    <property type="entry name" value="Aspartate aminotransferase"/>
    <property type="match status" value="1"/>
</dbReference>
<dbReference type="PANTHER" id="PTHR11879:SF22">
    <property type="entry name" value="ASPARTATE AMINOTRANSFERASE, MITOCHONDRIAL"/>
    <property type="match status" value="1"/>
</dbReference>
<proteinExistence type="evidence at transcript level"/>
<dbReference type="EMBL" id="KM113391">
    <property type="protein sequence ID" value="AIT70209.1"/>
    <property type="molecule type" value="mRNA"/>
</dbReference>
<evidence type="ECO:0000256" key="3">
    <source>
        <dbReference type="ARBA" id="ARBA00011738"/>
    </source>
</evidence>
<keyword evidence="6" id="KW-0663">Pyridoxal phosphate</keyword>
<dbReference type="InterPro" id="IPR015421">
    <property type="entry name" value="PyrdxlP-dep_Trfase_major"/>
</dbReference>
<dbReference type="GO" id="GO:0030170">
    <property type="term" value="F:pyridoxal phosphate binding"/>
    <property type="evidence" value="ECO:0007669"/>
    <property type="project" value="InterPro"/>
</dbReference>
<dbReference type="NCBIfam" id="NF006719">
    <property type="entry name" value="PRK09257.1"/>
    <property type="match status" value="1"/>
</dbReference>
<evidence type="ECO:0000256" key="1">
    <source>
        <dbReference type="ARBA" id="ARBA00001933"/>
    </source>
</evidence>
<evidence type="ECO:0000256" key="8">
    <source>
        <dbReference type="RuleBase" id="RU000480"/>
    </source>
</evidence>
<evidence type="ECO:0000313" key="10">
    <source>
        <dbReference type="EMBL" id="AIT70209.1"/>
    </source>
</evidence>
<comment type="subunit">
    <text evidence="3 8">Homodimer.</text>
</comment>
<dbReference type="InterPro" id="IPR015424">
    <property type="entry name" value="PyrdxlP-dep_Trfase"/>
</dbReference>
<dbReference type="CDD" id="cd00609">
    <property type="entry name" value="AAT_like"/>
    <property type="match status" value="1"/>
</dbReference>